<keyword evidence="2" id="KW-1185">Reference proteome</keyword>
<dbReference type="AlphaFoldDB" id="A0A8E2AGK0"/>
<evidence type="ECO:0000313" key="1">
    <source>
        <dbReference type="EMBL" id="OCH84001.1"/>
    </source>
</evidence>
<gene>
    <name evidence="1" type="ORF">OBBRIDRAFT_742357</name>
</gene>
<organism evidence="1 2">
    <name type="scientific">Obba rivulosa</name>
    <dbReference type="NCBI Taxonomy" id="1052685"/>
    <lineage>
        <taxon>Eukaryota</taxon>
        <taxon>Fungi</taxon>
        <taxon>Dikarya</taxon>
        <taxon>Basidiomycota</taxon>
        <taxon>Agaricomycotina</taxon>
        <taxon>Agaricomycetes</taxon>
        <taxon>Polyporales</taxon>
        <taxon>Gelatoporiaceae</taxon>
        <taxon>Obba</taxon>
    </lineage>
</organism>
<reference evidence="1 2" key="1">
    <citation type="submission" date="2016-07" db="EMBL/GenBank/DDBJ databases">
        <title>Draft genome of the white-rot fungus Obba rivulosa 3A-2.</title>
        <authorList>
            <consortium name="DOE Joint Genome Institute"/>
            <person name="Miettinen O."/>
            <person name="Riley R."/>
            <person name="Acob R."/>
            <person name="Barry K."/>
            <person name="Cullen D."/>
            <person name="De Vries R."/>
            <person name="Hainaut M."/>
            <person name="Hatakka A."/>
            <person name="Henrissat B."/>
            <person name="Hilden K."/>
            <person name="Kuo R."/>
            <person name="Labutti K."/>
            <person name="Lipzen A."/>
            <person name="Makela M.R."/>
            <person name="Sandor L."/>
            <person name="Spatafora J.W."/>
            <person name="Grigoriev I.V."/>
            <person name="Hibbett D.S."/>
        </authorList>
    </citation>
    <scope>NUCLEOTIDE SEQUENCE [LARGE SCALE GENOMIC DNA]</scope>
    <source>
        <strain evidence="1 2">3A-2</strain>
    </source>
</reference>
<sequence>MLLLRTLPRVSRSALAARYQSTLSSSPSAKEFKVVLDGDTLYVNQALAEALGWSPAQTKGVSLTLSGWAPQYFAITRSGSDSDLLARATVESSRNPRVQEMLDYLKDR</sequence>
<accession>A0A8E2AGK0</accession>
<name>A0A8E2AGK0_9APHY</name>
<dbReference type="Proteomes" id="UP000250043">
    <property type="component" value="Unassembled WGS sequence"/>
</dbReference>
<evidence type="ECO:0000313" key="2">
    <source>
        <dbReference type="Proteomes" id="UP000250043"/>
    </source>
</evidence>
<dbReference type="EMBL" id="KV722743">
    <property type="protein sequence ID" value="OCH84001.1"/>
    <property type="molecule type" value="Genomic_DNA"/>
</dbReference>
<protein>
    <submittedName>
        <fullName evidence="1">Uncharacterized protein</fullName>
    </submittedName>
</protein>
<dbReference type="OrthoDB" id="3236701at2759"/>
<proteinExistence type="predicted"/>